<dbReference type="InterPro" id="IPR025398">
    <property type="entry name" value="DUF4371"/>
</dbReference>
<reference evidence="2 3" key="1">
    <citation type="submission" date="2020-09" db="EMBL/GenBank/DDBJ databases">
        <title>De no assembly of potato wild relative species, Solanum commersonii.</title>
        <authorList>
            <person name="Cho K."/>
        </authorList>
    </citation>
    <scope>NUCLEOTIDE SEQUENCE [LARGE SCALE GENOMIC DNA]</scope>
    <source>
        <strain evidence="2">LZ3.2</strain>
        <tissue evidence="2">Leaf</tissue>
    </source>
</reference>
<dbReference type="AlphaFoldDB" id="A0A9J5WW22"/>
<dbReference type="OrthoDB" id="1302306at2759"/>
<keyword evidence="3" id="KW-1185">Reference proteome</keyword>
<proteinExistence type="predicted"/>
<dbReference type="PANTHER" id="PTHR45749">
    <property type="match status" value="1"/>
</dbReference>
<gene>
    <name evidence="2" type="ORF">H5410_050638</name>
</gene>
<comment type="caution">
    <text evidence="2">The sequence shown here is derived from an EMBL/GenBank/DDBJ whole genome shotgun (WGS) entry which is preliminary data.</text>
</comment>
<evidence type="ECO:0000313" key="3">
    <source>
        <dbReference type="Proteomes" id="UP000824120"/>
    </source>
</evidence>
<name>A0A9J5WW22_SOLCO</name>
<dbReference type="Pfam" id="PF14291">
    <property type="entry name" value="DUF4371"/>
    <property type="match status" value="1"/>
</dbReference>
<feature type="domain" description="DUF4371" evidence="1">
    <location>
        <begin position="1"/>
        <end position="75"/>
    </location>
</feature>
<dbReference type="EMBL" id="JACXVP010000010">
    <property type="protein sequence ID" value="KAG5580011.1"/>
    <property type="molecule type" value="Genomic_DNA"/>
</dbReference>
<evidence type="ECO:0000313" key="2">
    <source>
        <dbReference type="EMBL" id="KAG5580011.1"/>
    </source>
</evidence>
<organism evidence="2 3">
    <name type="scientific">Solanum commersonii</name>
    <name type="common">Commerson's wild potato</name>
    <name type="synonym">Commerson's nightshade</name>
    <dbReference type="NCBI Taxonomy" id="4109"/>
    <lineage>
        <taxon>Eukaryota</taxon>
        <taxon>Viridiplantae</taxon>
        <taxon>Streptophyta</taxon>
        <taxon>Embryophyta</taxon>
        <taxon>Tracheophyta</taxon>
        <taxon>Spermatophyta</taxon>
        <taxon>Magnoliopsida</taxon>
        <taxon>eudicotyledons</taxon>
        <taxon>Gunneridae</taxon>
        <taxon>Pentapetalae</taxon>
        <taxon>asterids</taxon>
        <taxon>lamiids</taxon>
        <taxon>Solanales</taxon>
        <taxon>Solanaceae</taxon>
        <taxon>Solanoideae</taxon>
        <taxon>Solaneae</taxon>
        <taxon>Solanum</taxon>
    </lineage>
</organism>
<accession>A0A9J5WW22</accession>
<sequence>MTSPMIQRDIGITYKIETIKVILEELNGDYFFLLVDESFDISRKEQMVIILWYIDRMKFVMERLIDIVHVQDTSAYP</sequence>
<dbReference type="PANTHER" id="PTHR45749:SF34">
    <property type="entry name" value="ZINC FINGER MYM-TYPE PROTEIN 1-LIKE"/>
    <property type="match status" value="1"/>
</dbReference>
<dbReference type="Proteomes" id="UP000824120">
    <property type="component" value="Chromosome 10"/>
</dbReference>
<protein>
    <recommendedName>
        <fullName evidence="1">DUF4371 domain-containing protein</fullName>
    </recommendedName>
</protein>
<evidence type="ECO:0000259" key="1">
    <source>
        <dbReference type="Pfam" id="PF14291"/>
    </source>
</evidence>